<feature type="region of interest" description="Disordered" evidence="1">
    <location>
        <begin position="84"/>
        <end position="106"/>
    </location>
</feature>
<dbReference type="Proteomes" id="UP000186309">
    <property type="component" value="Chromosome"/>
</dbReference>
<keyword evidence="3" id="KW-1185">Reference proteome</keyword>
<accession>A0A1U7CQY2</accession>
<evidence type="ECO:0000256" key="1">
    <source>
        <dbReference type="SAM" id="MobiDB-lite"/>
    </source>
</evidence>
<dbReference type="KEGG" id="pbor:BSF38_02868"/>
<sequence length="128" mass="13500">MRDARLMFLLGRKALGVVLAGGICCCGWGCHQHHYYYYGGQGSGACPPGTVVPSTVAGPVCEIPSTVDGGTVVSSRETVIENGRKSRVVVSEPTNSSRSSRFGWRSADLEDTPAMTHVEGGLDNSVVK</sequence>
<dbReference type="EMBL" id="CP019082">
    <property type="protein sequence ID" value="APW61354.1"/>
    <property type="molecule type" value="Genomic_DNA"/>
</dbReference>
<proteinExistence type="predicted"/>
<evidence type="ECO:0000313" key="2">
    <source>
        <dbReference type="EMBL" id="APW61354.1"/>
    </source>
</evidence>
<reference evidence="3" key="1">
    <citation type="submission" date="2016-12" db="EMBL/GenBank/DDBJ databases">
        <title>Comparative genomics of four Isosphaeraceae planctomycetes: a common pool of plasmids and glycoside hydrolase genes.</title>
        <authorList>
            <person name="Ivanova A."/>
        </authorList>
    </citation>
    <scope>NUCLEOTIDE SEQUENCE [LARGE SCALE GENOMIC DNA]</scope>
    <source>
        <strain evidence="3">PX4</strain>
    </source>
</reference>
<name>A0A1U7CQY2_9BACT</name>
<dbReference type="AlphaFoldDB" id="A0A1U7CQY2"/>
<organism evidence="2 3">
    <name type="scientific">Paludisphaera borealis</name>
    <dbReference type="NCBI Taxonomy" id="1387353"/>
    <lineage>
        <taxon>Bacteria</taxon>
        <taxon>Pseudomonadati</taxon>
        <taxon>Planctomycetota</taxon>
        <taxon>Planctomycetia</taxon>
        <taxon>Isosphaerales</taxon>
        <taxon>Isosphaeraceae</taxon>
        <taxon>Paludisphaera</taxon>
    </lineage>
</organism>
<protein>
    <submittedName>
        <fullName evidence="2">Uncharacterized protein</fullName>
    </submittedName>
</protein>
<evidence type="ECO:0000313" key="3">
    <source>
        <dbReference type="Proteomes" id="UP000186309"/>
    </source>
</evidence>
<gene>
    <name evidence="2" type="ORF">BSF38_02868</name>
</gene>
<dbReference type="RefSeq" id="WP_145952125.1">
    <property type="nucleotide sequence ID" value="NZ_CP019082.1"/>
</dbReference>
<dbReference type="OrthoDB" id="9961025at2"/>